<evidence type="ECO:0000313" key="2">
    <source>
        <dbReference type="EMBL" id="KAG7048552.1"/>
    </source>
</evidence>
<keyword evidence="3" id="KW-1185">Reference proteome</keyword>
<dbReference type="EMBL" id="JAESDN010000006">
    <property type="protein sequence ID" value="KAG7048552.1"/>
    <property type="molecule type" value="Genomic_DNA"/>
</dbReference>
<comment type="caution">
    <text evidence="2">The sequence shown here is derived from an EMBL/GenBank/DDBJ whole genome shotgun (WGS) entry which is preliminary data.</text>
</comment>
<proteinExistence type="predicted"/>
<dbReference type="Proteomes" id="UP000699042">
    <property type="component" value="Unassembled WGS sequence"/>
</dbReference>
<gene>
    <name evidence="2" type="ORF">JMJ77_014189</name>
</gene>
<evidence type="ECO:0000256" key="1">
    <source>
        <dbReference type="SAM" id="MobiDB-lite"/>
    </source>
</evidence>
<reference evidence="2" key="1">
    <citation type="submission" date="2021-05" db="EMBL/GenBank/DDBJ databases">
        <title>Comparative genomics of three Colletotrichum scovillei strains and genetic complementation revealed genes involved fungal growth and virulence on chili pepper.</title>
        <authorList>
            <person name="Hsieh D.-K."/>
            <person name="Chuang S.-C."/>
            <person name="Chen C.-Y."/>
            <person name="Chao Y.-T."/>
            <person name="Lu M.-Y.J."/>
            <person name="Lee M.-H."/>
            <person name="Shih M.-C."/>
        </authorList>
    </citation>
    <scope>NUCLEOTIDE SEQUENCE</scope>
    <source>
        <strain evidence="2">Coll-153</strain>
    </source>
</reference>
<sequence>MAVALPPGEVSQLNSSKRSAISERRPIPRGQGCLFLPRVSAFNDRSRVRYLTRRDVRNIGRPWHRPGINRGPIALAVVNQQHQERSLRRRVAAWESRDSRLESMVDMRLGRS</sequence>
<evidence type="ECO:0000313" key="3">
    <source>
        <dbReference type="Proteomes" id="UP000699042"/>
    </source>
</evidence>
<feature type="region of interest" description="Disordered" evidence="1">
    <location>
        <begin position="1"/>
        <end position="25"/>
    </location>
</feature>
<dbReference type="AlphaFoldDB" id="A0A9P7R4H7"/>
<name>A0A9P7R4H7_9PEZI</name>
<protein>
    <submittedName>
        <fullName evidence="2">Uncharacterized protein</fullName>
    </submittedName>
</protein>
<accession>A0A9P7R4H7</accession>
<organism evidence="2 3">
    <name type="scientific">Colletotrichum scovillei</name>
    <dbReference type="NCBI Taxonomy" id="1209932"/>
    <lineage>
        <taxon>Eukaryota</taxon>
        <taxon>Fungi</taxon>
        <taxon>Dikarya</taxon>
        <taxon>Ascomycota</taxon>
        <taxon>Pezizomycotina</taxon>
        <taxon>Sordariomycetes</taxon>
        <taxon>Hypocreomycetidae</taxon>
        <taxon>Glomerellales</taxon>
        <taxon>Glomerellaceae</taxon>
        <taxon>Colletotrichum</taxon>
        <taxon>Colletotrichum acutatum species complex</taxon>
    </lineage>
</organism>